<dbReference type="Proteomes" id="UP000069015">
    <property type="component" value="Chromosome 1"/>
</dbReference>
<dbReference type="EMBL" id="CP013611">
    <property type="protein sequence ID" value="ALU44910.1"/>
    <property type="molecule type" value="Genomic_DNA"/>
</dbReference>
<evidence type="ECO:0000313" key="1">
    <source>
        <dbReference type="EMBL" id="ALU44910.1"/>
    </source>
</evidence>
<dbReference type="AlphaFoldDB" id="A0A0U3GX78"/>
<accession>A0A0U3GX78</accession>
<protein>
    <submittedName>
        <fullName evidence="1">Uncharacterized protein</fullName>
    </submittedName>
</protein>
<dbReference type="KEGG" id="prr:AT705_19310"/>
<evidence type="ECO:0000313" key="2">
    <source>
        <dbReference type="Proteomes" id="UP000069015"/>
    </source>
</evidence>
<name>A0A0U3GX78_9GAMM</name>
<sequence>MKVGKKDIKSVCYNKSDSDEKLEADITIVRLYPRSKKILGRENHVNCFFVKTSSRCFEVSSRVQVCSSSFELELTIHTSCFL</sequence>
<proteinExistence type="predicted"/>
<reference evidence="1 2" key="1">
    <citation type="submission" date="2015-12" db="EMBL/GenBank/DDBJ databases">
        <title>Complete genome sequence of Pseudoalteromonas rubra SCSIO 6842, harboring a conjugative plasmid.</title>
        <authorList>
            <person name="Li B."/>
            <person name="Wang X."/>
        </authorList>
    </citation>
    <scope>NUCLEOTIDE SEQUENCE [LARGE SCALE GENOMIC DNA]</scope>
    <source>
        <strain evidence="1 2">SCSIO 6842</strain>
    </source>
</reference>
<organism evidence="1 2">
    <name type="scientific">Pseudoalteromonas rubra</name>
    <dbReference type="NCBI Taxonomy" id="43658"/>
    <lineage>
        <taxon>Bacteria</taxon>
        <taxon>Pseudomonadati</taxon>
        <taxon>Pseudomonadota</taxon>
        <taxon>Gammaproteobacteria</taxon>
        <taxon>Alteromonadales</taxon>
        <taxon>Pseudoalteromonadaceae</taxon>
        <taxon>Pseudoalteromonas</taxon>
    </lineage>
</organism>
<gene>
    <name evidence="1" type="ORF">AT705_19310</name>
</gene>